<evidence type="ECO:0000256" key="1">
    <source>
        <dbReference type="SAM" id="MobiDB-lite"/>
    </source>
</evidence>
<feature type="region of interest" description="Disordered" evidence="1">
    <location>
        <begin position="131"/>
        <end position="153"/>
    </location>
</feature>
<keyword evidence="2" id="KW-0732">Signal</keyword>
<evidence type="ECO:0000313" key="4">
    <source>
        <dbReference type="Proteomes" id="UP001234178"/>
    </source>
</evidence>
<protein>
    <submittedName>
        <fullName evidence="3">Uncharacterized protein</fullName>
    </submittedName>
</protein>
<gene>
    <name evidence="3" type="ORF">OUZ56_025041</name>
</gene>
<dbReference type="Proteomes" id="UP001234178">
    <property type="component" value="Unassembled WGS sequence"/>
</dbReference>
<evidence type="ECO:0000313" key="3">
    <source>
        <dbReference type="EMBL" id="KAK4012789.1"/>
    </source>
</evidence>
<reference evidence="3 4" key="1">
    <citation type="journal article" date="2023" name="Nucleic Acids Res.">
        <title>The hologenome of Daphnia magna reveals possible DNA methylation and microbiome-mediated evolution of the host genome.</title>
        <authorList>
            <person name="Chaturvedi A."/>
            <person name="Li X."/>
            <person name="Dhandapani V."/>
            <person name="Marshall H."/>
            <person name="Kissane S."/>
            <person name="Cuenca-Cambronero M."/>
            <person name="Asole G."/>
            <person name="Calvet F."/>
            <person name="Ruiz-Romero M."/>
            <person name="Marangio P."/>
            <person name="Guigo R."/>
            <person name="Rago D."/>
            <person name="Mirbahai L."/>
            <person name="Eastwood N."/>
            <person name="Colbourne J.K."/>
            <person name="Zhou J."/>
            <person name="Mallon E."/>
            <person name="Orsini L."/>
        </authorList>
    </citation>
    <scope>NUCLEOTIDE SEQUENCE [LARGE SCALE GENOMIC DNA]</scope>
    <source>
        <strain evidence="3">LRV0_1</strain>
    </source>
</reference>
<organism evidence="3 4">
    <name type="scientific">Daphnia magna</name>
    <dbReference type="NCBI Taxonomy" id="35525"/>
    <lineage>
        <taxon>Eukaryota</taxon>
        <taxon>Metazoa</taxon>
        <taxon>Ecdysozoa</taxon>
        <taxon>Arthropoda</taxon>
        <taxon>Crustacea</taxon>
        <taxon>Branchiopoda</taxon>
        <taxon>Diplostraca</taxon>
        <taxon>Cladocera</taxon>
        <taxon>Anomopoda</taxon>
        <taxon>Daphniidae</taxon>
        <taxon>Daphnia</taxon>
    </lineage>
</organism>
<dbReference type="EMBL" id="JAOYFB010000004">
    <property type="protein sequence ID" value="KAK4012789.1"/>
    <property type="molecule type" value="Genomic_DNA"/>
</dbReference>
<name>A0ABQ9ZK38_9CRUS</name>
<accession>A0ABQ9ZK38</accession>
<feature type="chain" id="PRO_5045521155" evidence="2">
    <location>
        <begin position="24"/>
        <end position="198"/>
    </location>
</feature>
<feature type="region of interest" description="Disordered" evidence="1">
    <location>
        <begin position="29"/>
        <end position="54"/>
    </location>
</feature>
<comment type="caution">
    <text evidence="3">The sequence shown here is derived from an EMBL/GenBank/DDBJ whole genome shotgun (WGS) entry which is preliminary data.</text>
</comment>
<feature type="signal peptide" evidence="2">
    <location>
        <begin position="1"/>
        <end position="23"/>
    </location>
</feature>
<keyword evidence="4" id="KW-1185">Reference proteome</keyword>
<proteinExistence type="predicted"/>
<sequence>MIFTKLESIVLLAVFCLLPIIYAGPIPSSAELSSSRSSGRKTQQRFTRDYHDQDTTDVADLLATTVEPQLPTDEDLSLVQEDDRNHLVNPVPHVATESASPSTPVETSSPEAVLFYPSVPVDQPKYRPATHYAPPVESHPSRGGKVNTSSRPFGLGVPKLRQLGFPPISNTRENVGQQVNWEAKIGRSHGSFHEFLLA</sequence>
<evidence type="ECO:0000256" key="2">
    <source>
        <dbReference type="SAM" id="SignalP"/>
    </source>
</evidence>